<protein>
    <recommendedName>
        <fullName evidence="6">FAD-binding PCMH-type domain-containing protein</fullName>
    </recommendedName>
</protein>
<evidence type="ECO:0000313" key="8">
    <source>
        <dbReference type="Proteomes" id="UP000015241"/>
    </source>
</evidence>
<dbReference type="InterPro" id="IPR016166">
    <property type="entry name" value="FAD-bd_PCMH"/>
</dbReference>
<dbReference type="SUPFAM" id="SSF56176">
    <property type="entry name" value="FAD-binding/transporter-associated domain-like"/>
    <property type="match status" value="1"/>
</dbReference>
<dbReference type="InParanoid" id="S8EE14"/>
<dbReference type="Pfam" id="PF01565">
    <property type="entry name" value="FAD_binding_4"/>
    <property type="match status" value="1"/>
</dbReference>
<evidence type="ECO:0000256" key="2">
    <source>
        <dbReference type="ARBA" id="ARBA00005466"/>
    </source>
</evidence>
<comment type="similarity">
    <text evidence="2">Belongs to the oxygen-dependent FAD-linked oxidoreductase family.</text>
</comment>
<dbReference type="InterPro" id="IPR006094">
    <property type="entry name" value="Oxid_FAD_bind_N"/>
</dbReference>
<keyword evidence="3" id="KW-0285">Flavoprotein</keyword>
<dbReference type="InterPro" id="IPR012951">
    <property type="entry name" value="BBE"/>
</dbReference>
<dbReference type="PANTHER" id="PTHR42973:SF39">
    <property type="entry name" value="FAD-BINDING PCMH-TYPE DOMAIN-CONTAINING PROTEIN"/>
    <property type="match status" value="1"/>
</dbReference>
<gene>
    <name evidence="7" type="ORF">FOMPIDRAFT_90148</name>
</gene>
<dbReference type="HOGENOM" id="CLU_018354_10_1_1"/>
<evidence type="ECO:0000313" key="7">
    <source>
        <dbReference type="EMBL" id="EPT01474.1"/>
    </source>
</evidence>
<evidence type="ECO:0000259" key="6">
    <source>
        <dbReference type="PROSITE" id="PS51387"/>
    </source>
</evidence>
<dbReference type="GO" id="GO:0071949">
    <property type="term" value="F:FAD binding"/>
    <property type="evidence" value="ECO:0007669"/>
    <property type="project" value="InterPro"/>
</dbReference>
<dbReference type="PROSITE" id="PS51387">
    <property type="entry name" value="FAD_PCMH"/>
    <property type="match status" value="1"/>
</dbReference>
<evidence type="ECO:0000256" key="3">
    <source>
        <dbReference type="ARBA" id="ARBA00022630"/>
    </source>
</evidence>
<keyword evidence="8" id="KW-1185">Reference proteome</keyword>
<evidence type="ECO:0000256" key="5">
    <source>
        <dbReference type="ARBA" id="ARBA00023002"/>
    </source>
</evidence>
<dbReference type="InterPro" id="IPR006093">
    <property type="entry name" value="Oxy_OxRdtase_FAD_BS"/>
</dbReference>
<evidence type="ECO:0000256" key="4">
    <source>
        <dbReference type="ARBA" id="ARBA00022827"/>
    </source>
</evidence>
<dbReference type="eggNOG" id="ENOG502QVGN">
    <property type="taxonomic scope" value="Eukaryota"/>
</dbReference>
<name>S8EE14_FOMSC</name>
<sequence>MNSFCTSRIAGRVGLLQSVLESQGIEYFVPGEPEYQNASRAYNLRLHFEPVAVAYPSSTEDVSVLVDAAALLGLAVNARSGGHSYAGYGLGGVNGHLVVDLSKIKEIQVDQTTGTAVIGAGNRLGDIAIALFDQGGRAIPHGTCPLVGLGGHASFGGFGFTSRFWGLTLDNVVAATVVLANGTIVQASDADYPDLFWALRGAAPSFGIITHFHFRTYPAPAQPTFFSYEWSLPLDQAITAISAYQNFTMSAPIPKEIGAEFNLRKGRQPGELSLNLGGSYFGSPDNFAGILTPFLDAMPTPLNPGQINVTTWLQNLLFFSGGPLASTPESIALNNNTFYAKSLTTPSDEAMPDAAITAMARWLAVEGWYTSTDWFVQLQLWGGATSQVVQLPSNATAYYHRDILWNIQAYASSSDHEPPFPREGFAFLDGIISSITANVPETYNYGAYPNYVDPRLPTPEWQELYYGTNFDRLQQIKTELDPDNVFRWPQSIPLLESF</sequence>
<dbReference type="Proteomes" id="UP000015241">
    <property type="component" value="Unassembled WGS sequence"/>
</dbReference>
<dbReference type="GO" id="GO:0016491">
    <property type="term" value="F:oxidoreductase activity"/>
    <property type="evidence" value="ECO:0007669"/>
    <property type="project" value="UniProtKB-KW"/>
</dbReference>
<comment type="cofactor">
    <cofactor evidence="1">
        <name>FAD</name>
        <dbReference type="ChEBI" id="CHEBI:57692"/>
    </cofactor>
</comment>
<dbReference type="InterPro" id="IPR050416">
    <property type="entry name" value="FAD-linked_Oxidoreductase"/>
</dbReference>
<evidence type="ECO:0000256" key="1">
    <source>
        <dbReference type="ARBA" id="ARBA00001974"/>
    </source>
</evidence>
<dbReference type="Gene3D" id="3.40.462.20">
    <property type="match status" value="1"/>
</dbReference>
<accession>S8EE14</accession>
<dbReference type="EMBL" id="KE504141">
    <property type="protein sequence ID" value="EPT01474.1"/>
    <property type="molecule type" value="Genomic_DNA"/>
</dbReference>
<dbReference type="Pfam" id="PF08031">
    <property type="entry name" value="BBE"/>
    <property type="match status" value="1"/>
</dbReference>
<dbReference type="AlphaFoldDB" id="S8EE14"/>
<dbReference type="OrthoDB" id="415825at2759"/>
<reference evidence="7 8" key="1">
    <citation type="journal article" date="2012" name="Science">
        <title>The Paleozoic origin of enzymatic lignin decomposition reconstructed from 31 fungal genomes.</title>
        <authorList>
            <person name="Floudas D."/>
            <person name="Binder M."/>
            <person name="Riley R."/>
            <person name="Barry K."/>
            <person name="Blanchette R.A."/>
            <person name="Henrissat B."/>
            <person name="Martinez A.T."/>
            <person name="Otillar R."/>
            <person name="Spatafora J.W."/>
            <person name="Yadav J.S."/>
            <person name="Aerts A."/>
            <person name="Benoit I."/>
            <person name="Boyd A."/>
            <person name="Carlson A."/>
            <person name="Copeland A."/>
            <person name="Coutinho P.M."/>
            <person name="de Vries R.P."/>
            <person name="Ferreira P."/>
            <person name="Findley K."/>
            <person name="Foster B."/>
            <person name="Gaskell J."/>
            <person name="Glotzer D."/>
            <person name="Gorecki P."/>
            <person name="Heitman J."/>
            <person name="Hesse C."/>
            <person name="Hori C."/>
            <person name="Igarashi K."/>
            <person name="Jurgens J.A."/>
            <person name="Kallen N."/>
            <person name="Kersten P."/>
            <person name="Kohler A."/>
            <person name="Kuees U."/>
            <person name="Kumar T.K.A."/>
            <person name="Kuo A."/>
            <person name="LaButti K."/>
            <person name="Larrondo L.F."/>
            <person name="Lindquist E."/>
            <person name="Ling A."/>
            <person name="Lombard V."/>
            <person name="Lucas S."/>
            <person name="Lundell T."/>
            <person name="Martin R."/>
            <person name="McLaughlin D.J."/>
            <person name="Morgenstern I."/>
            <person name="Morin E."/>
            <person name="Murat C."/>
            <person name="Nagy L.G."/>
            <person name="Nolan M."/>
            <person name="Ohm R.A."/>
            <person name="Patyshakuliyeva A."/>
            <person name="Rokas A."/>
            <person name="Ruiz-Duenas F.J."/>
            <person name="Sabat G."/>
            <person name="Salamov A."/>
            <person name="Samejima M."/>
            <person name="Schmutz J."/>
            <person name="Slot J.C."/>
            <person name="St John F."/>
            <person name="Stenlid J."/>
            <person name="Sun H."/>
            <person name="Sun S."/>
            <person name="Syed K."/>
            <person name="Tsang A."/>
            <person name="Wiebenga A."/>
            <person name="Young D."/>
            <person name="Pisabarro A."/>
            <person name="Eastwood D.C."/>
            <person name="Martin F."/>
            <person name="Cullen D."/>
            <person name="Grigoriev I.V."/>
            <person name="Hibbett D.S."/>
        </authorList>
    </citation>
    <scope>NUCLEOTIDE SEQUENCE</scope>
    <source>
        <strain evidence="8">FP-58527</strain>
    </source>
</reference>
<dbReference type="InterPro" id="IPR016169">
    <property type="entry name" value="FAD-bd_PCMH_sub2"/>
</dbReference>
<dbReference type="Gene3D" id="3.30.465.10">
    <property type="match status" value="1"/>
</dbReference>
<keyword evidence="4" id="KW-0274">FAD</keyword>
<organism evidence="7 8">
    <name type="scientific">Fomitopsis schrenkii</name>
    <name type="common">Brown rot fungus</name>
    <dbReference type="NCBI Taxonomy" id="2126942"/>
    <lineage>
        <taxon>Eukaryota</taxon>
        <taxon>Fungi</taxon>
        <taxon>Dikarya</taxon>
        <taxon>Basidiomycota</taxon>
        <taxon>Agaricomycotina</taxon>
        <taxon>Agaricomycetes</taxon>
        <taxon>Polyporales</taxon>
        <taxon>Fomitopsis</taxon>
    </lineage>
</organism>
<proteinExistence type="inferred from homology"/>
<feature type="domain" description="FAD-binding PCMH-type" evidence="6">
    <location>
        <begin position="46"/>
        <end position="219"/>
    </location>
</feature>
<dbReference type="STRING" id="743788.S8EE14"/>
<dbReference type="InterPro" id="IPR036318">
    <property type="entry name" value="FAD-bd_PCMH-like_sf"/>
</dbReference>
<keyword evidence="5" id="KW-0560">Oxidoreductase</keyword>
<dbReference type="PANTHER" id="PTHR42973">
    <property type="entry name" value="BINDING OXIDOREDUCTASE, PUTATIVE (AFU_ORTHOLOGUE AFUA_1G17690)-RELATED"/>
    <property type="match status" value="1"/>
</dbReference>
<dbReference type="PROSITE" id="PS00862">
    <property type="entry name" value="OX2_COVAL_FAD"/>
    <property type="match status" value="1"/>
</dbReference>